<protein>
    <recommendedName>
        <fullName evidence="1">B3/B4 tRNA-binding domain-containing protein</fullName>
    </recommendedName>
</protein>
<organism evidence="2 3">
    <name type="scientific">Terrilactibacillus tamarindi</name>
    <dbReference type="NCBI Taxonomy" id="2599694"/>
    <lineage>
        <taxon>Bacteria</taxon>
        <taxon>Bacillati</taxon>
        <taxon>Bacillota</taxon>
        <taxon>Bacilli</taxon>
        <taxon>Bacillales</taxon>
        <taxon>Bacillaceae</taxon>
        <taxon>Terrilactibacillus</taxon>
    </lineage>
</organism>
<reference evidence="2 3" key="1">
    <citation type="submission" date="2019-11" db="EMBL/GenBank/DDBJ databases">
        <title>Terrilactibacillus tamarindus sp. nov. BCM23-1 isolated from bark of Tamarindus indica.</title>
        <authorList>
            <person name="Kingkaew E."/>
            <person name="Tanasupawat S."/>
        </authorList>
    </citation>
    <scope>NUCLEOTIDE SEQUENCE [LARGE SCALE GENOMIC DNA]</scope>
    <source>
        <strain evidence="2 3">BCM23-1</strain>
    </source>
</reference>
<feature type="domain" description="B3/B4 tRNA-binding" evidence="1">
    <location>
        <begin position="64"/>
        <end position="213"/>
    </location>
</feature>
<dbReference type="Proteomes" id="UP000440978">
    <property type="component" value="Unassembled WGS sequence"/>
</dbReference>
<dbReference type="GO" id="GO:0003723">
    <property type="term" value="F:RNA binding"/>
    <property type="evidence" value="ECO:0007669"/>
    <property type="project" value="InterPro"/>
</dbReference>
<dbReference type="Gene3D" id="3.50.40.10">
    <property type="entry name" value="Phenylalanyl-trna Synthetase, Chain B, domain 3"/>
    <property type="match status" value="1"/>
</dbReference>
<dbReference type="SMART" id="SM00873">
    <property type="entry name" value="B3_4"/>
    <property type="match status" value="1"/>
</dbReference>
<accession>A0A6N8CKW5</accession>
<dbReference type="SUPFAM" id="SSF56037">
    <property type="entry name" value="PheT/TilS domain"/>
    <property type="match status" value="1"/>
</dbReference>
<proteinExistence type="predicted"/>
<sequence length="222" mass="25243">MTTITISNELKQTCPNIQIGAITYHHIVIESIPQMIERRMSVFFNELKLSLENKNVSDIDGVSQFRKIFKAVGTDPSRYRPSQEALFRRVKKSGELYSVNSAVDLNNFFSLHYEIPIGVYDLKQIHGDIQLKIGDDEDTYEGLNGRVMSMKNKITSRDESGAFGSPIVDSKRTMVTEKTTDALALVYLKPSMQEEEAHQLLQAMKDMFIQVHGGDASYEWIK</sequence>
<dbReference type="EMBL" id="WNHB01000001">
    <property type="protein sequence ID" value="MTT30442.1"/>
    <property type="molecule type" value="Genomic_DNA"/>
</dbReference>
<dbReference type="PANTHER" id="PTHR39209:SF2">
    <property type="entry name" value="CYTOPLASMIC PROTEIN"/>
    <property type="match status" value="1"/>
</dbReference>
<evidence type="ECO:0000313" key="2">
    <source>
        <dbReference type="EMBL" id="MTT30442.1"/>
    </source>
</evidence>
<dbReference type="Pfam" id="PF03483">
    <property type="entry name" value="B3_4"/>
    <property type="match status" value="1"/>
</dbReference>
<dbReference type="RefSeq" id="WP_155215625.1">
    <property type="nucleotide sequence ID" value="NZ_WNHB01000001.1"/>
</dbReference>
<dbReference type="GO" id="GO:0004826">
    <property type="term" value="F:phenylalanine-tRNA ligase activity"/>
    <property type="evidence" value="ECO:0007669"/>
    <property type="project" value="InterPro"/>
</dbReference>
<evidence type="ECO:0000313" key="3">
    <source>
        <dbReference type="Proteomes" id="UP000440978"/>
    </source>
</evidence>
<name>A0A6N8CKW5_9BACI</name>
<comment type="caution">
    <text evidence="2">The sequence shown here is derived from an EMBL/GenBank/DDBJ whole genome shotgun (WGS) entry which is preliminary data.</text>
</comment>
<gene>
    <name evidence="2" type="ORF">GMB86_00245</name>
</gene>
<keyword evidence="3" id="KW-1185">Reference proteome</keyword>
<evidence type="ECO:0000259" key="1">
    <source>
        <dbReference type="SMART" id="SM00873"/>
    </source>
</evidence>
<dbReference type="AlphaFoldDB" id="A0A6N8CKW5"/>
<dbReference type="PANTHER" id="PTHR39209">
    <property type="match status" value="1"/>
</dbReference>
<dbReference type="InterPro" id="IPR005146">
    <property type="entry name" value="B3/B4_tRNA-bd"/>
</dbReference>
<dbReference type="OrthoDB" id="9789812at2"/>
<dbReference type="InterPro" id="IPR020825">
    <property type="entry name" value="Phe-tRNA_synthase-like_B3/B4"/>
</dbReference>